<comment type="caution">
    <text evidence="2">The sequence shown here is derived from an EMBL/GenBank/DDBJ whole genome shotgun (WGS) entry which is preliminary data.</text>
</comment>
<sequence length="51" mass="5885">MDTRSEQEDTDGGKTTFYLKPTRERGPTSREEMVTFEDGTLLKWLLESSQS</sequence>
<feature type="region of interest" description="Disordered" evidence="1">
    <location>
        <begin position="1"/>
        <end position="32"/>
    </location>
</feature>
<protein>
    <submittedName>
        <fullName evidence="2">Uncharacterized protein</fullName>
    </submittedName>
</protein>
<name>A0AAV6SY05_SOLSE</name>
<reference evidence="2 3" key="1">
    <citation type="journal article" date="2021" name="Sci. Rep.">
        <title>Chromosome anchoring in Senegalese sole (Solea senegalensis) reveals sex-associated markers and genome rearrangements in flatfish.</title>
        <authorList>
            <person name="Guerrero-Cozar I."/>
            <person name="Gomez-Garrido J."/>
            <person name="Berbel C."/>
            <person name="Martinez-Blanch J.F."/>
            <person name="Alioto T."/>
            <person name="Claros M.G."/>
            <person name="Gagnaire P.A."/>
            <person name="Manchado M."/>
        </authorList>
    </citation>
    <scope>NUCLEOTIDE SEQUENCE [LARGE SCALE GENOMIC DNA]</scope>
    <source>
        <strain evidence="2">Sse05_10M</strain>
    </source>
</reference>
<evidence type="ECO:0000313" key="3">
    <source>
        <dbReference type="Proteomes" id="UP000693946"/>
    </source>
</evidence>
<accession>A0AAV6SY05</accession>
<feature type="compositionally biased region" description="Basic and acidic residues" evidence="1">
    <location>
        <begin position="21"/>
        <end position="32"/>
    </location>
</feature>
<evidence type="ECO:0000313" key="2">
    <source>
        <dbReference type="EMBL" id="KAG7521794.1"/>
    </source>
</evidence>
<gene>
    <name evidence="2" type="ORF">JOB18_006791</name>
</gene>
<dbReference type="EMBL" id="JAGKHQ010000002">
    <property type="protein sequence ID" value="KAG7521794.1"/>
    <property type="molecule type" value="Genomic_DNA"/>
</dbReference>
<evidence type="ECO:0000256" key="1">
    <source>
        <dbReference type="SAM" id="MobiDB-lite"/>
    </source>
</evidence>
<dbReference type="AlphaFoldDB" id="A0AAV6SY05"/>
<organism evidence="2 3">
    <name type="scientific">Solea senegalensis</name>
    <name type="common">Senegalese sole</name>
    <dbReference type="NCBI Taxonomy" id="28829"/>
    <lineage>
        <taxon>Eukaryota</taxon>
        <taxon>Metazoa</taxon>
        <taxon>Chordata</taxon>
        <taxon>Craniata</taxon>
        <taxon>Vertebrata</taxon>
        <taxon>Euteleostomi</taxon>
        <taxon>Actinopterygii</taxon>
        <taxon>Neopterygii</taxon>
        <taxon>Teleostei</taxon>
        <taxon>Neoteleostei</taxon>
        <taxon>Acanthomorphata</taxon>
        <taxon>Carangaria</taxon>
        <taxon>Pleuronectiformes</taxon>
        <taxon>Pleuronectoidei</taxon>
        <taxon>Soleidae</taxon>
        <taxon>Solea</taxon>
    </lineage>
</organism>
<dbReference type="Proteomes" id="UP000693946">
    <property type="component" value="Linkage Group LG10"/>
</dbReference>
<keyword evidence="3" id="KW-1185">Reference proteome</keyword>
<proteinExistence type="predicted"/>